<dbReference type="InterPro" id="IPR023198">
    <property type="entry name" value="PGP-like_dom2"/>
</dbReference>
<evidence type="ECO:0000256" key="2">
    <source>
        <dbReference type="ARBA" id="ARBA00006171"/>
    </source>
</evidence>
<dbReference type="PRINTS" id="PR00413">
    <property type="entry name" value="HADHALOGNASE"/>
</dbReference>
<proteinExistence type="inferred from homology"/>
<reference evidence="7" key="1">
    <citation type="journal article" date="2019" name="Int. J. Syst. Evol. Microbiol.">
        <title>The Global Catalogue of Microorganisms (GCM) 10K type strain sequencing project: providing services to taxonomists for standard genome sequencing and annotation.</title>
        <authorList>
            <consortium name="The Broad Institute Genomics Platform"/>
            <consortium name="The Broad Institute Genome Sequencing Center for Infectious Disease"/>
            <person name="Wu L."/>
            <person name="Ma J."/>
        </authorList>
    </citation>
    <scope>NUCLEOTIDE SEQUENCE [LARGE SCALE GENOMIC DNA]</scope>
    <source>
        <strain evidence="7">JCM 18050</strain>
    </source>
</reference>
<keyword evidence="7" id="KW-1185">Reference proteome</keyword>
<dbReference type="PANTHER" id="PTHR46193">
    <property type="entry name" value="6-PHOSPHOGLUCONATE PHOSPHATASE"/>
    <property type="match status" value="1"/>
</dbReference>
<organism evidence="6 7">
    <name type="scientific">Orbus sasakiae</name>
    <dbReference type="NCBI Taxonomy" id="1078475"/>
    <lineage>
        <taxon>Bacteria</taxon>
        <taxon>Pseudomonadati</taxon>
        <taxon>Pseudomonadota</taxon>
        <taxon>Gammaproteobacteria</taxon>
        <taxon>Orbales</taxon>
        <taxon>Orbaceae</taxon>
        <taxon>Orbus</taxon>
    </lineage>
</organism>
<dbReference type="Proteomes" id="UP001500171">
    <property type="component" value="Unassembled WGS sequence"/>
</dbReference>
<dbReference type="SUPFAM" id="SSF56784">
    <property type="entry name" value="HAD-like"/>
    <property type="match status" value="1"/>
</dbReference>
<dbReference type="EMBL" id="BAABHY010000001">
    <property type="protein sequence ID" value="GAA5110146.1"/>
    <property type="molecule type" value="Genomic_DNA"/>
</dbReference>
<dbReference type="Pfam" id="PF00702">
    <property type="entry name" value="Hydrolase"/>
    <property type="match status" value="1"/>
</dbReference>
<dbReference type="SFLD" id="SFLDG01129">
    <property type="entry name" value="C1.5:_HAD__Beta-PGM__Phosphata"/>
    <property type="match status" value="1"/>
</dbReference>
<name>A0ABP9N8Y2_9GAMM</name>
<evidence type="ECO:0000256" key="3">
    <source>
        <dbReference type="ARBA" id="ARBA00022723"/>
    </source>
</evidence>
<dbReference type="InterPro" id="IPR036412">
    <property type="entry name" value="HAD-like_sf"/>
</dbReference>
<dbReference type="Gene3D" id="3.40.50.1000">
    <property type="entry name" value="HAD superfamily/HAD-like"/>
    <property type="match status" value="1"/>
</dbReference>
<keyword evidence="3" id="KW-0479">Metal-binding</keyword>
<dbReference type="InterPro" id="IPR006439">
    <property type="entry name" value="HAD-SF_hydro_IA"/>
</dbReference>
<dbReference type="Gene3D" id="1.10.150.240">
    <property type="entry name" value="Putative phosphatase, domain 2"/>
    <property type="match status" value="1"/>
</dbReference>
<evidence type="ECO:0000256" key="5">
    <source>
        <dbReference type="ARBA" id="ARBA00023277"/>
    </source>
</evidence>
<accession>A0ABP9N8Y2</accession>
<dbReference type="PANTHER" id="PTHR46193:SF18">
    <property type="entry name" value="HEXITOL PHOSPHATASE B"/>
    <property type="match status" value="1"/>
</dbReference>
<dbReference type="RefSeq" id="WP_345490353.1">
    <property type="nucleotide sequence ID" value="NZ_BAABHY010000001.1"/>
</dbReference>
<dbReference type="InterPro" id="IPR023214">
    <property type="entry name" value="HAD_sf"/>
</dbReference>
<comment type="cofactor">
    <cofactor evidence="1">
        <name>Mg(2+)</name>
        <dbReference type="ChEBI" id="CHEBI:18420"/>
    </cofactor>
</comment>
<gene>
    <name evidence="6" type="primary">hxpB</name>
    <name evidence="6" type="ORF">GCM10023211_14260</name>
</gene>
<keyword evidence="4" id="KW-0460">Magnesium</keyword>
<dbReference type="NCBIfam" id="TIGR01509">
    <property type="entry name" value="HAD-SF-IA-v3"/>
    <property type="match status" value="1"/>
</dbReference>
<sequence>MNKSLTLQAVIFDLDGTLIDSEPLLQQAKNTVLNDYGYDTKYFYQHSGVSTTGVRITDLVRRFQTYFPDVIADNDKITHDILNFALEKIKANPPILPGVMEAIECCKSSGLRLGLASSSPIYYIATVIELLGISNDFECKLSADKLDYAKPHPEVYQLAAEKLALLPEQCVAIEDSIVGMIASKSANMHSIVVPSSMQYELPQWGLADIKLPSLCHLTQQHFLTLS</sequence>
<evidence type="ECO:0000313" key="6">
    <source>
        <dbReference type="EMBL" id="GAA5110146.1"/>
    </source>
</evidence>
<dbReference type="NCBIfam" id="NF008087">
    <property type="entry name" value="PRK10826.1"/>
    <property type="match status" value="1"/>
</dbReference>
<comment type="caution">
    <text evidence="6">The sequence shown here is derived from an EMBL/GenBank/DDBJ whole genome shotgun (WGS) entry which is preliminary data.</text>
</comment>
<dbReference type="InterPro" id="IPR051600">
    <property type="entry name" value="Beta-PGM-like"/>
</dbReference>
<keyword evidence="5" id="KW-0119">Carbohydrate metabolism</keyword>
<evidence type="ECO:0000256" key="1">
    <source>
        <dbReference type="ARBA" id="ARBA00001946"/>
    </source>
</evidence>
<protein>
    <submittedName>
        <fullName evidence="6">Hexitol phosphatase HxpB</fullName>
    </submittedName>
</protein>
<evidence type="ECO:0000313" key="7">
    <source>
        <dbReference type="Proteomes" id="UP001500171"/>
    </source>
</evidence>
<dbReference type="SFLD" id="SFLDG01135">
    <property type="entry name" value="C1.5.6:_HAD__Beta-PGM__Phospha"/>
    <property type="match status" value="1"/>
</dbReference>
<evidence type="ECO:0000256" key="4">
    <source>
        <dbReference type="ARBA" id="ARBA00022842"/>
    </source>
</evidence>
<dbReference type="SFLD" id="SFLDS00003">
    <property type="entry name" value="Haloacid_Dehalogenase"/>
    <property type="match status" value="1"/>
</dbReference>
<comment type="similarity">
    <text evidence="2">Belongs to the HAD-like hydrolase superfamily. CbbY/CbbZ/Gph/YieH family.</text>
</comment>